<evidence type="ECO:0000313" key="1">
    <source>
        <dbReference type="EMBL" id="QJA93937.1"/>
    </source>
</evidence>
<dbReference type="EMBL" id="MT143189">
    <property type="protein sequence ID" value="QJA93937.1"/>
    <property type="molecule type" value="Genomic_DNA"/>
</dbReference>
<reference evidence="1" key="1">
    <citation type="submission" date="2020-03" db="EMBL/GenBank/DDBJ databases">
        <title>The deep terrestrial virosphere.</title>
        <authorList>
            <person name="Holmfeldt K."/>
            <person name="Nilsson E."/>
            <person name="Simone D."/>
            <person name="Lopez-Fernandez M."/>
            <person name="Wu X."/>
            <person name="de Brujin I."/>
            <person name="Lundin D."/>
            <person name="Andersson A."/>
            <person name="Bertilsson S."/>
            <person name="Dopson M."/>
        </authorList>
    </citation>
    <scope>NUCLEOTIDE SEQUENCE</scope>
    <source>
        <strain evidence="1">MM415B04067</strain>
    </source>
</reference>
<accession>A0A6M3LFA8</accession>
<dbReference type="AlphaFoldDB" id="A0A6M3LFA8"/>
<name>A0A6M3LFA8_9ZZZZ</name>
<gene>
    <name evidence="1" type="ORF">MM415B04067_0004</name>
</gene>
<sequence length="74" mass="8300">MNTAEKRKLAVELQAQGFAIIDIGQWPAKATYYKKNGEAMPNLPADPWSLQRYLRKGFTLVPPIPKGKSKQGEI</sequence>
<organism evidence="1">
    <name type="scientific">viral metagenome</name>
    <dbReference type="NCBI Taxonomy" id="1070528"/>
    <lineage>
        <taxon>unclassified sequences</taxon>
        <taxon>metagenomes</taxon>
        <taxon>organismal metagenomes</taxon>
    </lineage>
</organism>
<protein>
    <submittedName>
        <fullName evidence="1">Uncharacterized protein</fullName>
    </submittedName>
</protein>
<proteinExistence type="predicted"/>